<reference evidence="1 2" key="1">
    <citation type="journal article" date="2016" name="Nat. Commun.">
        <title>Thousands of microbial genomes shed light on interconnected biogeochemical processes in an aquifer system.</title>
        <authorList>
            <person name="Anantharaman K."/>
            <person name="Brown C.T."/>
            <person name="Hug L.A."/>
            <person name="Sharon I."/>
            <person name="Castelle C.J."/>
            <person name="Probst A.J."/>
            <person name="Thomas B.C."/>
            <person name="Singh A."/>
            <person name="Wilkins M.J."/>
            <person name="Karaoz U."/>
            <person name="Brodie E.L."/>
            <person name="Williams K.H."/>
            <person name="Hubbard S.S."/>
            <person name="Banfield J.F."/>
        </authorList>
    </citation>
    <scope>NUCLEOTIDE SEQUENCE [LARGE SCALE GENOMIC DNA]</scope>
</reference>
<comment type="caution">
    <text evidence="1">The sequence shown here is derived from an EMBL/GenBank/DDBJ whole genome shotgun (WGS) entry which is preliminary data.</text>
</comment>
<gene>
    <name evidence="1" type="ORF">A2709_02525</name>
</gene>
<dbReference type="Proteomes" id="UP000176853">
    <property type="component" value="Unassembled WGS sequence"/>
</dbReference>
<protein>
    <submittedName>
        <fullName evidence="1">Uncharacterized protein</fullName>
    </submittedName>
</protein>
<dbReference type="EMBL" id="MEVB01000006">
    <property type="protein sequence ID" value="OGC53195.1"/>
    <property type="molecule type" value="Genomic_DNA"/>
</dbReference>
<organism evidence="1 2">
    <name type="scientific">candidate division WWE3 bacterium RIFCSPHIGHO2_01_FULL_43_9</name>
    <dbReference type="NCBI Taxonomy" id="1802618"/>
    <lineage>
        <taxon>Bacteria</taxon>
        <taxon>Katanobacteria</taxon>
    </lineage>
</organism>
<proteinExistence type="predicted"/>
<name>A0A1F4V7G3_UNCKA</name>
<evidence type="ECO:0000313" key="2">
    <source>
        <dbReference type="Proteomes" id="UP000176853"/>
    </source>
</evidence>
<accession>A0A1F4V7G3</accession>
<sequence length="61" mass="6791">MNITETTEPGDDHPVTRFTGTLVERIPFRVPFTPSETEYSDGVEELKVILLNTSPIGKAKD</sequence>
<dbReference type="AlphaFoldDB" id="A0A1F4V7G3"/>
<evidence type="ECO:0000313" key="1">
    <source>
        <dbReference type="EMBL" id="OGC53195.1"/>
    </source>
</evidence>